<protein>
    <submittedName>
        <fullName evidence="8">ABC transporter permease</fullName>
    </submittedName>
</protein>
<keyword evidence="9" id="KW-1185">Reference proteome</keyword>
<evidence type="ECO:0000256" key="3">
    <source>
        <dbReference type="ARBA" id="ARBA00022692"/>
    </source>
</evidence>
<feature type="transmembrane region" description="Helical" evidence="6">
    <location>
        <begin position="21"/>
        <end position="41"/>
    </location>
</feature>
<feature type="transmembrane region" description="Helical" evidence="6">
    <location>
        <begin position="356"/>
        <end position="376"/>
    </location>
</feature>
<evidence type="ECO:0000313" key="8">
    <source>
        <dbReference type="EMBL" id="PKR84423.1"/>
    </source>
</evidence>
<keyword evidence="5 6" id="KW-0472">Membrane</keyword>
<keyword evidence="2" id="KW-1003">Cell membrane</keyword>
<accession>A0A2N3LIR4</accession>
<dbReference type="RefSeq" id="WP_101354762.1">
    <property type="nucleotide sequence ID" value="NZ_PIQO01000010.1"/>
</dbReference>
<dbReference type="Proteomes" id="UP000233440">
    <property type="component" value="Unassembled WGS sequence"/>
</dbReference>
<sequence>MGKFWTVFKFHLREAVTSKSFIIGNLITLIIIIGIFGFSHFSSKESKDKVAFINSTSYQTNIEQLNKGLDSIKLVSEEQRNLGKLKQQVKDGELDGIVEVKDNNGSPSLSYTYKSFADQELVAILTQKIQQIGINKTIAESRVDPNVAAKLLAPISVKNIALKDTTGTVGIVYVFVFLMYLLILGRGQMIANTITAEKASRVMEIMIPKVKPIFMMYGKILVQLVIGLADIVVMILGFLVSYALGWFNGNQFSLFGFQIDLSNLTPFIIACFIIYFVLGFLLYAIGYAAVGAVVSRTEDLGSVSFPIILCIMAAFFVGMTSIFSPESTLVTICSYIPVTSPIVTFSRILSGEAGYIEMGITIVILLASIAILNHLANRIYLNGVMNYSGKVKFKDVVQMAQKH</sequence>
<dbReference type="GO" id="GO:0140359">
    <property type="term" value="F:ABC-type transporter activity"/>
    <property type="evidence" value="ECO:0007669"/>
    <property type="project" value="InterPro"/>
</dbReference>
<comment type="caution">
    <text evidence="8">The sequence shown here is derived from an EMBL/GenBank/DDBJ whole genome shotgun (WGS) entry which is preliminary data.</text>
</comment>
<evidence type="ECO:0000259" key="7">
    <source>
        <dbReference type="Pfam" id="PF12698"/>
    </source>
</evidence>
<evidence type="ECO:0000313" key="9">
    <source>
        <dbReference type="Proteomes" id="UP000233440"/>
    </source>
</evidence>
<feature type="transmembrane region" description="Helical" evidence="6">
    <location>
        <begin position="267"/>
        <end position="290"/>
    </location>
</feature>
<comment type="subcellular location">
    <subcellularLocation>
        <location evidence="1">Cell membrane</location>
        <topology evidence="1">Multi-pass membrane protein</topology>
    </subcellularLocation>
</comment>
<evidence type="ECO:0000256" key="4">
    <source>
        <dbReference type="ARBA" id="ARBA00022989"/>
    </source>
</evidence>
<proteinExistence type="predicted"/>
<reference evidence="8 9" key="1">
    <citation type="submission" date="2017-11" db="EMBL/GenBank/DDBJ databases">
        <title>Bacillus camelliae sp. nov., isolated from pu'er tea.</title>
        <authorList>
            <person name="Niu L."/>
        </authorList>
    </citation>
    <scope>NUCLEOTIDE SEQUENCE [LARGE SCALE GENOMIC DNA]</scope>
    <source>
        <strain evidence="8 9">7578-1</strain>
    </source>
</reference>
<name>A0A2N3LIR4_9BACI</name>
<dbReference type="AlphaFoldDB" id="A0A2N3LIR4"/>
<dbReference type="PANTHER" id="PTHR30294">
    <property type="entry name" value="MEMBRANE COMPONENT OF ABC TRANSPORTER YHHJ-RELATED"/>
    <property type="match status" value="1"/>
</dbReference>
<feature type="transmembrane region" description="Helical" evidence="6">
    <location>
        <begin position="220"/>
        <end position="247"/>
    </location>
</feature>
<feature type="transmembrane region" description="Helical" evidence="6">
    <location>
        <begin position="302"/>
        <end position="323"/>
    </location>
</feature>
<dbReference type="InterPro" id="IPR051449">
    <property type="entry name" value="ABC-2_transporter_component"/>
</dbReference>
<dbReference type="PANTHER" id="PTHR30294:SF29">
    <property type="entry name" value="MULTIDRUG ABC TRANSPORTER PERMEASE YBHS-RELATED"/>
    <property type="match status" value="1"/>
</dbReference>
<feature type="transmembrane region" description="Helical" evidence="6">
    <location>
        <begin position="166"/>
        <end position="184"/>
    </location>
</feature>
<dbReference type="EMBL" id="PIQO01000010">
    <property type="protein sequence ID" value="PKR84423.1"/>
    <property type="molecule type" value="Genomic_DNA"/>
</dbReference>
<organism evidence="8 9">
    <name type="scientific">Heyndrickxia camelliae</name>
    <dbReference type="NCBI Taxonomy" id="1707093"/>
    <lineage>
        <taxon>Bacteria</taxon>
        <taxon>Bacillati</taxon>
        <taxon>Bacillota</taxon>
        <taxon>Bacilli</taxon>
        <taxon>Bacillales</taxon>
        <taxon>Bacillaceae</taxon>
        <taxon>Heyndrickxia</taxon>
    </lineage>
</organism>
<evidence type="ECO:0000256" key="6">
    <source>
        <dbReference type="SAM" id="Phobius"/>
    </source>
</evidence>
<gene>
    <name evidence="8" type="ORF">CWO92_13605</name>
</gene>
<feature type="domain" description="ABC-2 type transporter transmembrane" evidence="7">
    <location>
        <begin position="19"/>
        <end position="372"/>
    </location>
</feature>
<keyword evidence="3 6" id="KW-0812">Transmembrane</keyword>
<evidence type="ECO:0000256" key="2">
    <source>
        <dbReference type="ARBA" id="ARBA00022475"/>
    </source>
</evidence>
<keyword evidence="4 6" id="KW-1133">Transmembrane helix</keyword>
<evidence type="ECO:0000256" key="5">
    <source>
        <dbReference type="ARBA" id="ARBA00023136"/>
    </source>
</evidence>
<dbReference type="OrthoDB" id="9768837at2"/>
<evidence type="ECO:0000256" key="1">
    <source>
        <dbReference type="ARBA" id="ARBA00004651"/>
    </source>
</evidence>
<dbReference type="Pfam" id="PF12698">
    <property type="entry name" value="ABC2_membrane_3"/>
    <property type="match status" value="1"/>
</dbReference>
<dbReference type="InterPro" id="IPR013525">
    <property type="entry name" value="ABC2_TM"/>
</dbReference>
<dbReference type="GO" id="GO:0005886">
    <property type="term" value="C:plasma membrane"/>
    <property type="evidence" value="ECO:0007669"/>
    <property type="project" value="UniProtKB-SubCell"/>
</dbReference>